<gene>
    <name evidence="2" type="ORF">SAMN02745702_00978</name>
</gene>
<dbReference type="OrthoDB" id="9807451at2"/>
<proteinExistence type="predicted"/>
<accession>A0A1T4VTJ5</accession>
<protein>
    <submittedName>
        <fullName evidence="2">Predicted Fe-Mo cluster-binding protein, NifX family</fullName>
    </submittedName>
</protein>
<dbReference type="STRING" id="1121442.SAMN02745702_00978"/>
<dbReference type="AlphaFoldDB" id="A0A1T4VTJ5"/>
<keyword evidence="3" id="KW-1185">Reference proteome</keyword>
<dbReference type="InterPro" id="IPR036105">
    <property type="entry name" value="DiNase_FeMo-co_biosyn_sf"/>
</dbReference>
<dbReference type="SUPFAM" id="SSF53146">
    <property type="entry name" value="Nitrogenase accessory factor-like"/>
    <property type="match status" value="1"/>
</dbReference>
<organism evidence="2 3">
    <name type="scientific">Desulfobaculum bizertense DSM 18034</name>
    <dbReference type="NCBI Taxonomy" id="1121442"/>
    <lineage>
        <taxon>Bacteria</taxon>
        <taxon>Pseudomonadati</taxon>
        <taxon>Thermodesulfobacteriota</taxon>
        <taxon>Desulfovibrionia</taxon>
        <taxon>Desulfovibrionales</taxon>
        <taxon>Desulfovibrionaceae</taxon>
        <taxon>Desulfobaculum</taxon>
    </lineage>
</organism>
<dbReference type="Proteomes" id="UP000189733">
    <property type="component" value="Unassembled WGS sequence"/>
</dbReference>
<evidence type="ECO:0000313" key="2">
    <source>
        <dbReference type="EMBL" id="SKA68334.1"/>
    </source>
</evidence>
<dbReference type="PANTHER" id="PTHR42983:SF1">
    <property type="entry name" value="IRON-MOLYBDENUM PROTEIN"/>
    <property type="match status" value="1"/>
</dbReference>
<dbReference type="InterPro" id="IPR003731">
    <property type="entry name" value="Di-Nase_FeMo-co_biosynth"/>
</dbReference>
<feature type="domain" description="Dinitrogenase iron-molybdenum cofactor biosynthesis" evidence="1">
    <location>
        <begin position="13"/>
        <end position="103"/>
    </location>
</feature>
<dbReference type="PANTHER" id="PTHR42983">
    <property type="entry name" value="DINITROGENASE IRON-MOLYBDENUM COFACTOR PROTEIN-RELATED"/>
    <property type="match status" value="1"/>
</dbReference>
<dbReference type="InterPro" id="IPR033913">
    <property type="entry name" value="MTH1175_dom"/>
</dbReference>
<dbReference type="RefSeq" id="WP_078684274.1">
    <property type="nucleotide sequence ID" value="NZ_FUYA01000002.1"/>
</dbReference>
<dbReference type="EMBL" id="FUYA01000002">
    <property type="protein sequence ID" value="SKA68334.1"/>
    <property type="molecule type" value="Genomic_DNA"/>
</dbReference>
<dbReference type="Gene3D" id="3.30.420.130">
    <property type="entry name" value="Dinitrogenase iron-molybdenum cofactor biosynthesis domain"/>
    <property type="match status" value="1"/>
</dbReference>
<name>A0A1T4VTJ5_9BACT</name>
<dbReference type="CDD" id="cd00851">
    <property type="entry name" value="MTH1175"/>
    <property type="match status" value="1"/>
</dbReference>
<reference evidence="2 3" key="1">
    <citation type="submission" date="2017-02" db="EMBL/GenBank/DDBJ databases">
        <authorList>
            <person name="Peterson S.W."/>
        </authorList>
    </citation>
    <scope>NUCLEOTIDE SEQUENCE [LARGE SCALE GENOMIC DNA]</scope>
    <source>
        <strain evidence="2 3">DSM 18034</strain>
    </source>
</reference>
<sequence>MKIAITSQGQTLDSAVDLRFGRAAGFVVVDTETQQTSFSDNAQNLTLAQGAGIQAAQNVARTGAEAVITGHVGPKAYAALHKGGIKIYLGANGTVDEALKAFQAGTLEPADSADKEGHW</sequence>
<dbReference type="Pfam" id="PF02579">
    <property type="entry name" value="Nitro_FeMo-Co"/>
    <property type="match status" value="1"/>
</dbReference>
<evidence type="ECO:0000259" key="1">
    <source>
        <dbReference type="Pfam" id="PF02579"/>
    </source>
</evidence>
<evidence type="ECO:0000313" key="3">
    <source>
        <dbReference type="Proteomes" id="UP000189733"/>
    </source>
</evidence>